<feature type="signal peptide" evidence="1">
    <location>
        <begin position="1"/>
        <end position="29"/>
    </location>
</feature>
<organism evidence="2 3">
    <name type="scientific">Vibrio breoganii</name>
    <dbReference type="NCBI Taxonomy" id="553239"/>
    <lineage>
        <taxon>Bacteria</taxon>
        <taxon>Pseudomonadati</taxon>
        <taxon>Pseudomonadota</taxon>
        <taxon>Gammaproteobacteria</taxon>
        <taxon>Vibrionales</taxon>
        <taxon>Vibrionaceae</taxon>
        <taxon>Vibrio</taxon>
    </lineage>
</organism>
<dbReference type="AlphaFoldDB" id="A0AAN0Y009"/>
<protein>
    <submittedName>
        <fullName evidence="2">Uncharacterized protein</fullName>
    </submittedName>
</protein>
<keyword evidence="1" id="KW-0732">Signal</keyword>
<dbReference type="EMBL" id="CP016179">
    <property type="protein sequence ID" value="ANO35641.1"/>
    <property type="molecule type" value="Genomic_DNA"/>
</dbReference>
<feature type="chain" id="PRO_5042917615" evidence="1">
    <location>
        <begin position="30"/>
        <end position="249"/>
    </location>
</feature>
<proteinExistence type="predicted"/>
<geneLocation type="plasmid" evidence="2 3">
    <name>unnamed1</name>
</geneLocation>
<reference evidence="2 3" key="1">
    <citation type="submission" date="2016-06" db="EMBL/GenBank/DDBJ databases">
        <title>Adaptive Radiation by Waves of Gene Transfer Leads to Fine-Scale Resource Partitioning in Marine Microbes.</title>
        <authorList>
            <person name="Hehemann J.-H."/>
            <person name="Arevalo P."/>
            <person name="Datta M.S."/>
            <person name="Yu X."/>
            <person name="Corzett C."/>
            <person name="Henschel A."/>
            <person name="Preheim S.P."/>
            <person name="Timberlake S."/>
            <person name="Alm E.J."/>
            <person name="Polz M.F."/>
        </authorList>
    </citation>
    <scope>NUCLEOTIDE SEQUENCE [LARGE SCALE GENOMIC DNA]</scope>
    <source>
        <strain evidence="2 3">FF50</strain>
        <plasmid evidence="2 3">unnamed1</plasmid>
    </source>
</reference>
<dbReference type="KEGG" id="vbr:A6E01_20740"/>
<name>A0AAN0Y009_9VIBR</name>
<keyword evidence="2" id="KW-0614">Plasmid</keyword>
<dbReference type="Proteomes" id="UP000092018">
    <property type="component" value="Plasmid unnamed1"/>
</dbReference>
<evidence type="ECO:0000256" key="1">
    <source>
        <dbReference type="SAM" id="SignalP"/>
    </source>
</evidence>
<sequence length="249" mass="27384">MIHPQHKSKYLMKYIFLTLFVALTANSQAHQWRSLLVGADQSMVGATVYFGVDDSTERGVVGADGIARVLVPAHSKVSTRIFVAKQLGGGVSKTYARNVKFSDYIYVSPLSTYVSRYQLDLGLPEASVIERVYDAMDIDVPIAEFERCYGSTSCSPLSYVGIESGSMEELALVYLSQVAGSLDPIVDFRFVKRLAESVRSGEYVVHIESDDIEYDFTEGLTGITDTEKRLVCSGGDALAYMPKKVRVAS</sequence>
<evidence type="ECO:0000313" key="2">
    <source>
        <dbReference type="EMBL" id="ANO35641.1"/>
    </source>
</evidence>
<evidence type="ECO:0000313" key="3">
    <source>
        <dbReference type="Proteomes" id="UP000092018"/>
    </source>
</evidence>
<accession>A0AAN0Y009</accession>
<gene>
    <name evidence="2" type="ORF">A6E01_20740</name>
</gene>